<accession>A0A6J5QEP8</accession>
<organism evidence="1">
    <name type="scientific">uncultured Caudovirales phage</name>
    <dbReference type="NCBI Taxonomy" id="2100421"/>
    <lineage>
        <taxon>Viruses</taxon>
        <taxon>Duplodnaviria</taxon>
        <taxon>Heunggongvirae</taxon>
        <taxon>Uroviricota</taxon>
        <taxon>Caudoviricetes</taxon>
        <taxon>Peduoviridae</taxon>
        <taxon>Maltschvirus</taxon>
        <taxon>Maltschvirus maltsch</taxon>
    </lineage>
</organism>
<evidence type="ECO:0000313" key="1">
    <source>
        <dbReference type="EMBL" id="CAB4178164.1"/>
    </source>
</evidence>
<gene>
    <name evidence="1" type="ORF">UFOVP1016_39</name>
</gene>
<proteinExistence type="predicted"/>
<sequence length="67" mass="7895">MTLTVRNLKPGQQFMLKRTGEWFIFIEKQLDTPGGMRHVVTHDDPFNLQKRNGRRITLHHSCHVIVN</sequence>
<name>A0A6J5QEP8_9CAUD</name>
<protein>
    <submittedName>
        <fullName evidence="1">Uncharacterized protein</fullName>
    </submittedName>
</protein>
<dbReference type="EMBL" id="LR796963">
    <property type="protein sequence ID" value="CAB4178164.1"/>
    <property type="molecule type" value="Genomic_DNA"/>
</dbReference>
<reference evidence="1" key="1">
    <citation type="submission" date="2020-05" db="EMBL/GenBank/DDBJ databases">
        <authorList>
            <person name="Chiriac C."/>
            <person name="Salcher M."/>
            <person name="Ghai R."/>
            <person name="Kavagutti S V."/>
        </authorList>
    </citation>
    <scope>NUCLEOTIDE SEQUENCE</scope>
</reference>